<dbReference type="EMBL" id="UYJE01010103">
    <property type="protein sequence ID" value="VDI79734.1"/>
    <property type="molecule type" value="Genomic_DNA"/>
</dbReference>
<proteinExistence type="predicted"/>
<gene>
    <name evidence="1" type="ORF">MGAL_10B051191</name>
</gene>
<dbReference type="AlphaFoldDB" id="A0A8B6HJP5"/>
<keyword evidence="2" id="KW-1185">Reference proteome</keyword>
<evidence type="ECO:0000313" key="1">
    <source>
        <dbReference type="EMBL" id="VDI79734.1"/>
    </source>
</evidence>
<protein>
    <submittedName>
        <fullName evidence="1">Uncharacterized protein</fullName>
    </submittedName>
</protein>
<name>A0A8B6HJP5_MYTGA</name>
<dbReference type="Proteomes" id="UP000596742">
    <property type="component" value="Unassembled WGS sequence"/>
</dbReference>
<evidence type="ECO:0000313" key="2">
    <source>
        <dbReference type="Proteomes" id="UP000596742"/>
    </source>
</evidence>
<organism evidence="1 2">
    <name type="scientific">Mytilus galloprovincialis</name>
    <name type="common">Mediterranean mussel</name>
    <dbReference type="NCBI Taxonomy" id="29158"/>
    <lineage>
        <taxon>Eukaryota</taxon>
        <taxon>Metazoa</taxon>
        <taxon>Spiralia</taxon>
        <taxon>Lophotrochozoa</taxon>
        <taxon>Mollusca</taxon>
        <taxon>Bivalvia</taxon>
        <taxon>Autobranchia</taxon>
        <taxon>Pteriomorphia</taxon>
        <taxon>Mytilida</taxon>
        <taxon>Mytiloidea</taxon>
        <taxon>Mytilidae</taxon>
        <taxon>Mytilinae</taxon>
        <taxon>Mytilus</taxon>
    </lineage>
</organism>
<accession>A0A8B6HJP5</accession>
<dbReference type="OrthoDB" id="10385069at2759"/>
<reference evidence="1" key="1">
    <citation type="submission" date="2018-11" db="EMBL/GenBank/DDBJ databases">
        <authorList>
            <person name="Alioto T."/>
            <person name="Alioto T."/>
        </authorList>
    </citation>
    <scope>NUCLEOTIDE SEQUENCE</scope>
</reference>
<sequence length="289" mass="33445">MKDLVDKSQLIGSRRQAPNLKKLSTRAQFSTQKVAEIQKCGDPRCGTCEMLEVGQKYSGEQKERENYFRFSLVTTEIINYAYQKLIEMELKRKSISLEEFINLNQHRIQHMSINKSCCQCTSKAVIQETNICAIVLQTPEMKVLFDDQKKRRPGHSEQEHNTYCCCYAKSGIQLSSLTTKIANILLNFCTHDQEIIIVVKQLQEVVDEFNYTTSSANLTNVEYQYNYSSIALDALKKIGMYCHKEDEINLKLQDVQRFILYRNKLETLRLEKVSIIALYTSNMFLTLVG</sequence>
<comment type="caution">
    <text evidence="1">The sequence shown here is derived from an EMBL/GenBank/DDBJ whole genome shotgun (WGS) entry which is preliminary data.</text>
</comment>